<dbReference type="HOGENOM" id="CLU_3136286_0_0_6"/>
<evidence type="ECO:0000313" key="2">
    <source>
        <dbReference type="Proteomes" id="UP000000238"/>
    </source>
</evidence>
<accession>Q2SGP4</accession>
<dbReference type="KEGG" id="hch:HCH_03432"/>
<proteinExistence type="predicted"/>
<sequence>MIERLSLAAAASWKADHAQAPVRAGVLVAHVSRLHHQTFNSSDFQFVRL</sequence>
<name>Q2SGP4_HAHCH</name>
<organism evidence="1 2">
    <name type="scientific">Hahella chejuensis (strain KCTC 2396)</name>
    <dbReference type="NCBI Taxonomy" id="349521"/>
    <lineage>
        <taxon>Bacteria</taxon>
        <taxon>Pseudomonadati</taxon>
        <taxon>Pseudomonadota</taxon>
        <taxon>Gammaproteobacteria</taxon>
        <taxon>Oceanospirillales</taxon>
        <taxon>Hahellaceae</taxon>
        <taxon>Hahella</taxon>
    </lineage>
</organism>
<dbReference type="EMBL" id="CP000155">
    <property type="protein sequence ID" value="ABC30180.1"/>
    <property type="molecule type" value="Genomic_DNA"/>
</dbReference>
<reference evidence="1 2" key="1">
    <citation type="journal article" date="2005" name="Nucleic Acids Res.">
        <title>Genomic blueprint of Hahella chejuensis, a marine microbe producing an algicidal agent.</title>
        <authorList>
            <person name="Jeong H."/>
            <person name="Yim J.H."/>
            <person name="Lee C."/>
            <person name="Choi S.-H."/>
            <person name="Park Y.K."/>
            <person name="Yoon S.H."/>
            <person name="Hur C.-G."/>
            <person name="Kang H.-Y."/>
            <person name="Kim D."/>
            <person name="Lee H.H."/>
            <person name="Park K.H."/>
            <person name="Park S.-H."/>
            <person name="Park H.-S."/>
            <person name="Lee H.K."/>
            <person name="Oh T.K."/>
            <person name="Kim J.F."/>
        </authorList>
    </citation>
    <scope>NUCLEOTIDE SEQUENCE [LARGE SCALE GENOMIC DNA]</scope>
    <source>
        <strain evidence="1 2">KCTC 2396</strain>
    </source>
</reference>
<gene>
    <name evidence="1" type="ordered locus">HCH_03432</name>
</gene>
<dbReference type="Proteomes" id="UP000000238">
    <property type="component" value="Chromosome"/>
</dbReference>
<evidence type="ECO:0000313" key="1">
    <source>
        <dbReference type="EMBL" id="ABC30180.1"/>
    </source>
</evidence>
<protein>
    <submittedName>
        <fullName evidence="1">Uncharacterized protein</fullName>
    </submittedName>
</protein>
<keyword evidence="2" id="KW-1185">Reference proteome</keyword>
<dbReference type="AlphaFoldDB" id="Q2SGP4"/>